<dbReference type="Gene3D" id="2.60.40.10">
    <property type="entry name" value="Immunoglobulins"/>
    <property type="match status" value="1"/>
</dbReference>
<feature type="domain" description="Pesticidal crystal protein Cry22Aa Ig-like" evidence="2">
    <location>
        <begin position="140"/>
        <end position="214"/>
    </location>
</feature>
<keyword evidence="1" id="KW-0812">Transmembrane</keyword>
<gene>
    <name evidence="3" type="ORF">IAC85_01745</name>
</gene>
<reference evidence="3" key="1">
    <citation type="submission" date="2020-10" db="EMBL/GenBank/DDBJ databases">
        <authorList>
            <person name="Gilroy R."/>
        </authorList>
    </citation>
    <scope>NUCLEOTIDE SEQUENCE</scope>
    <source>
        <strain evidence="3">CHK165-10780</strain>
    </source>
</reference>
<evidence type="ECO:0000313" key="3">
    <source>
        <dbReference type="EMBL" id="HIQ64439.1"/>
    </source>
</evidence>
<dbReference type="Pfam" id="PF16403">
    <property type="entry name" value="Bact_surface_Ig-like"/>
    <property type="match status" value="1"/>
</dbReference>
<dbReference type="Proteomes" id="UP000886725">
    <property type="component" value="Unassembled WGS sequence"/>
</dbReference>
<feature type="transmembrane region" description="Helical" evidence="1">
    <location>
        <begin position="20"/>
        <end position="44"/>
    </location>
</feature>
<proteinExistence type="predicted"/>
<evidence type="ECO:0000256" key="1">
    <source>
        <dbReference type="SAM" id="Phobius"/>
    </source>
</evidence>
<evidence type="ECO:0000313" key="4">
    <source>
        <dbReference type="Proteomes" id="UP000886725"/>
    </source>
</evidence>
<reference evidence="3" key="2">
    <citation type="journal article" date="2021" name="PeerJ">
        <title>Extensive microbial diversity within the chicken gut microbiome revealed by metagenomics and culture.</title>
        <authorList>
            <person name="Gilroy R."/>
            <person name="Ravi A."/>
            <person name="Getino M."/>
            <person name="Pursley I."/>
            <person name="Horton D.L."/>
            <person name="Alikhan N.F."/>
            <person name="Baker D."/>
            <person name="Gharbi K."/>
            <person name="Hall N."/>
            <person name="Watson M."/>
            <person name="Adriaenssens E.M."/>
            <person name="Foster-Nyarko E."/>
            <person name="Jarju S."/>
            <person name="Secka A."/>
            <person name="Antonio M."/>
            <person name="Oren A."/>
            <person name="Chaudhuri R.R."/>
            <person name="La Ragione R."/>
            <person name="Hildebrand F."/>
            <person name="Pallen M.J."/>
        </authorList>
    </citation>
    <scope>NUCLEOTIDE SEQUENCE</scope>
    <source>
        <strain evidence="3">CHK165-10780</strain>
    </source>
</reference>
<dbReference type="InterPro" id="IPR013783">
    <property type="entry name" value="Ig-like_fold"/>
</dbReference>
<sequence length="616" mass="69973">MRQMKVRLRDLIEKYKRQIIIAGIILAAILVLVLLYIFVIGPWIEFKGNEKKFTNAIQEYYDRNPGYLPKNDGDYRTMTLQDAYDNGMLSETLFIPNTKRICSFDNSWVRVFKEGDDYKYYTYLECGFYKSSTDHEGPEITLEGESPVLVYFNGTYEDPGVKSVIDNKDGELDISSVTIDTSKVDTKAIGTYKVTYVAYDKMRNRSEVTRDVTVVSNLTDLVKANTDDTNTYKGFDVNNYLQFSGMLWRIVGINDDGTIKIVLEDSVANLIYGASSYDESNVKRWLNNVFYNAIHNKDYVKQDSTFCIDTVTDVNNPTCNELSVPAPVGMLSATDYKNSLDANGESYLLNMVGFWFTNHTGTDTNVWASFRGNPMDYEQDNLGAVRPVVNLNTDELYVQSGTGSYTEPYKLYDYEYGKENDALNTRLIGEYVMYSNNAWRITAIDQDGNIELTSAGIIRDSENHDIYASYGETLEYPKLDPTMQYNLGYVLDQQVALQISGQYLIRHDWTIKELSDAYYDEVETTTITSYMSIPNSSDLFSGTNSDPLFKITQYWLADYITMYSGVVPVVNAVNGYGFVVSFDEYRSNGVKAKIYLSKDAVISSGNGTVNSPYYLK</sequence>
<dbReference type="AlphaFoldDB" id="A0A9D0YYI5"/>
<keyword evidence="1" id="KW-1133">Transmembrane helix</keyword>
<name>A0A9D0YYI5_9FIRM</name>
<dbReference type="InterPro" id="IPR032179">
    <property type="entry name" value="Cry22Aa_Ig-like"/>
</dbReference>
<organism evidence="3 4">
    <name type="scientific">Candidatus Faecenecus gallistercoris</name>
    <dbReference type="NCBI Taxonomy" id="2840793"/>
    <lineage>
        <taxon>Bacteria</taxon>
        <taxon>Bacillati</taxon>
        <taxon>Bacillota</taxon>
        <taxon>Bacillota incertae sedis</taxon>
        <taxon>Candidatus Faecenecus</taxon>
    </lineage>
</organism>
<protein>
    <submittedName>
        <fullName evidence="3">DUF5011 domain-containing protein</fullName>
    </submittedName>
</protein>
<keyword evidence="1" id="KW-0472">Membrane</keyword>
<evidence type="ECO:0000259" key="2">
    <source>
        <dbReference type="Pfam" id="PF16403"/>
    </source>
</evidence>
<accession>A0A9D0YYI5</accession>
<comment type="caution">
    <text evidence="3">The sequence shown here is derived from an EMBL/GenBank/DDBJ whole genome shotgun (WGS) entry which is preliminary data.</text>
</comment>
<dbReference type="EMBL" id="DVFU01000033">
    <property type="protein sequence ID" value="HIQ64439.1"/>
    <property type="molecule type" value="Genomic_DNA"/>
</dbReference>